<name>A0A4Y1RHY1_PRUDU</name>
<keyword evidence="2" id="KW-1133">Transmembrane helix</keyword>
<keyword evidence="2" id="KW-0472">Membrane</keyword>
<feature type="compositionally biased region" description="Basic residues" evidence="1">
    <location>
        <begin position="345"/>
        <end position="357"/>
    </location>
</feature>
<sequence>MMGARIFDRRDQLYVFTQEGWDKPSVRSFAGHIFHTKTRALDPFPPSNVQFKLRGTFVSAYGILYFLESKFPFERSQSLGFGKYNPYKKDWVRLPLFPFCYPFIMSVTGYAVCYGVILYALSDMQQKLDVVAFHVARNNWKRVKVDTYTHFRGRAVVVGDTIYALNHFSVEEIIAYSLRWKVDDEGDITFSLMQLSKLNGLEIADPPLQFDELVSDYLVHLGNQDFVHVKTATNQECDEVQHLCITKFQIVQEESRHVIETLHSTVLPVDIEANSWFTLMFGFAPERADYEPIEGETAASMEQPKQEDEIPLDESSFMWEEEAKLEIASMQHEKANPKDANGINKNRRQKEKKKKRMEGRGSRKQSVIIKYLEQGIIIEAFYCHI</sequence>
<proteinExistence type="predicted"/>
<feature type="transmembrane region" description="Helical" evidence="2">
    <location>
        <begin position="96"/>
        <end position="121"/>
    </location>
</feature>
<dbReference type="EMBL" id="AP019301">
    <property type="protein sequence ID" value="BBH03930.1"/>
    <property type="molecule type" value="Genomic_DNA"/>
</dbReference>
<evidence type="ECO:0000256" key="1">
    <source>
        <dbReference type="SAM" id="MobiDB-lite"/>
    </source>
</evidence>
<dbReference type="AlphaFoldDB" id="A0A4Y1RHY1"/>
<gene>
    <name evidence="3" type="ORF">Prudu_014932</name>
</gene>
<protein>
    <submittedName>
        <fullName evidence="3">Uncharacterized protein</fullName>
    </submittedName>
</protein>
<evidence type="ECO:0000256" key="2">
    <source>
        <dbReference type="SAM" id="Phobius"/>
    </source>
</evidence>
<accession>A0A4Y1RHY1</accession>
<evidence type="ECO:0000313" key="3">
    <source>
        <dbReference type="EMBL" id="BBH03930.1"/>
    </source>
</evidence>
<reference evidence="3" key="1">
    <citation type="journal article" date="2019" name="Science">
        <title>Mutation of a bHLH transcription factor allowed almond domestication.</title>
        <authorList>
            <person name="Sanchez-Perez R."/>
            <person name="Pavan S."/>
            <person name="Mazzeo R."/>
            <person name="Moldovan C."/>
            <person name="Aiese Cigliano R."/>
            <person name="Del Cueto J."/>
            <person name="Ricciardi F."/>
            <person name="Lotti C."/>
            <person name="Ricciardi L."/>
            <person name="Dicenta F."/>
            <person name="Lopez-Marques R.L."/>
            <person name="Lindberg Moller B."/>
        </authorList>
    </citation>
    <scope>NUCLEOTIDE SEQUENCE</scope>
</reference>
<keyword evidence="2" id="KW-0812">Transmembrane</keyword>
<feature type="region of interest" description="Disordered" evidence="1">
    <location>
        <begin position="330"/>
        <end position="361"/>
    </location>
</feature>
<organism evidence="3">
    <name type="scientific">Prunus dulcis</name>
    <name type="common">Almond</name>
    <name type="synonym">Amygdalus dulcis</name>
    <dbReference type="NCBI Taxonomy" id="3755"/>
    <lineage>
        <taxon>Eukaryota</taxon>
        <taxon>Viridiplantae</taxon>
        <taxon>Streptophyta</taxon>
        <taxon>Embryophyta</taxon>
        <taxon>Tracheophyta</taxon>
        <taxon>Spermatophyta</taxon>
        <taxon>Magnoliopsida</taxon>
        <taxon>eudicotyledons</taxon>
        <taxon>Gunneridae</taxon>
        <taxon>Pentapetalae</taxon>
        <taxon>rosids</taxon>
        <taxon>fabids</taxon>
        <taxon>Rosales</taxon>
        <taxon>Rosaceae</taxon>
        <taxon>Amygdaloideae</taxon>
        <taxon>Amygdaleae</taxon>
        <taxon>Prunus</taxon>
    </lineage>
</organism>